<proteinExistence type="predicted"/>
<feature type="region of interest" description="Disordered" evidence="1">
    <location>
        <begin position="24"/>
        <end position="97"/>
    </location>
</feature>
<evidence type="ECO:0000313" key="3">
    <source>
        <dbReference type="EMBL" id="GAA2196612.1"/>
    </source>
</evidence>
<name>A0ABP5NAF8_9MICC</name>
<sequence>MNGRPDPDRADHAADDDAWRDLVARLRGGETGLEADGPAPAEPSAAERAAAAEAGLEAGRAGNAPDPAQFSDFDPLGLSRPSAVHRLGRGPVGEEPDEHVVGDFVPEEPKPILAGADPAVVLAWCGALGGPLALLVFALVWRAVPGFVIALLIAAFVAGVGVLIMRLPRHKEDDGDDGARV</sequence>
<reference evidence="4" key="1">
    <citation type="journal article" date="2019" name="Int. J. Syst. Evol. Microbiol.">
        <title>The Global Catalogue of Microorganisms (GCM) 10K type strain sequencing project: providing services to taxonomists for standard genome sequencing and annotation.</title>
        <authorList>
            <consortium name="The Broad Institute Genomics Platform"/>
            <consortium name="The Broad Institute Genome Sequencing Center for Infectious Disease"/>
            <person name="Wu L."/>
            <person name="Ma J."/>
        </authorList>
    </citation>
    <scope>NUCLEOTIDE SEQUENCE [LARGE SCALE GENOMIC DNA]</scope>
    <source>
        <strain evidence="4">JCM 16034</strain>
    </source>
</reference>
<organism evidence="3 4">
    <name type="scientific">Sinomonas flava</name>
    <dbReference type="NCBI Taxonomy" id="496857"/>
    <lineage>
        <taxon>Bacteria</taxon>
        <taxon>Bacillati</taxon>
        <taxon>Actinomycetota</taxon>
        <taxon>Actinomycetes</taxon>
        <taxon>Micrococcales</taxon>
        <taxon>Micrococcaceae</taxon>
        <taxon>Sinomonas</taxon>
    </lineage>
</organism>
<feature type="compositionally biased region" description="Low complexity" evidence="1">
    <location>
        <begin position="34"/>
        <end position="64"/>
    </location>
</feature>
<comment type="caution">
    <text evidence="3">The sequence shown here is derived from an EMBL/GenBank/DDBJ whole genome shotgun (WGS) entry which is preliminary data.</text>
</comment>
<keyword evidence="2" id="KW-0472">Membrane</keyword>
<evidence type="ECO:0000313" key="4">
    <source>
        <dbReference type="Proteomes" id="UP001500432"/>
    </source>
</evidence>
<dbReference type="RefSeq" id="WP_344297701.1">
    <property type="nucleotide sequence ID" value="NZ_BAAAQW010000002.1"/>
</dbReference>
<accession>A0ABP5NAF8</accession>
<keyword evidence="4" id="KW-1185">Reference proteome</keyword>
<feature type="transmembrane region" description="Helical" evidence="2">
    <location>
        <begin position="147"/>
        <end position="165"/>
    </location>
</feature>
<dbReference type="Proteomes" id="UP001500432">
    <property type="component" value="Unassembled WGS sequence"/>
</dbReference>
<keyword evidence="2" id="KW-1133">Transmembrane helix</keyword>
<dbReference type="EMBL" id="BAAAQW010000002">
    <property type="protein sequence ID" value="GAA2196612.1"/>
    <property type="molecule type" value="Genomic_DNA"/>
</dbReference>
<keyword evidence="2" id="KW-0812">Transmembrane</keyword>
<evidence type="ECO:0000256" key="2">
    <source>
        <dbReference type="SAM" id="Phobius"/>
    </source>
</evidence>
<protein>
    <submittedName>
        <fullName evidence="3">Uncharacterized protein</fullName>
    </submittedName>
</protein>
<feature type="transmembrane region" description="Helical" evidence="2">
    <location>
        <begin position="119"/>
        <end position="141"/>
    </location>
</feature>
<gene>
    <name evidence="3" type="ORF">GCM10009849_02330</name>
</gene>
<evidence type="ECO:0000256" key="1">
    <source>
        <dbReference type="SAM" id="MobiDB-lite"/>
    </source>
</evidence>